<dbReference type="Proteomes" id="UP000189462">
    <property type="component" value="Unassembled WGS sequence"/>
</dbReference>
<dbReference type="Gene3D" id="3.40.50.300">
    <property type="entry name" value="P-loop containing nucleotide triphosphate hydrolases"/>
    <property type="match status" value="1"/>
</dbReference>
<dbReference type="AlphaFoldDB" id="A0A1V3NJ35"/>
<evidence type="ECO:0008006" key="3">
    <source>
        <dbReference type="Google" id="ProtNLM"/>
    </source>
</evidence>
<gene>
    <name evidence="1" type="ORF">B1C78_07760</name>
</gene>
<dbReference type="Pfam" id="PF13469">
    <property type="entry name" value="Sulfotransfer_3"/>
    <property type="match status" value="1"/>
</dbReference>
<evidence type="ECO:0000313" key="1">
    <source>
        <dbReference type="EMBL" id="OOG24898.1"/>
    </source>
</evidence>
<evidence type="ECO:0000313" key="2">
    <source>
        <dbReference type="Proteomes" id="UP000189462"/>
    </source>
</evidence>
<protein>
    <recommendedName>
        <fullName evidence="3">Sulfotransferase family protein</fullName>
    </recommendedName>
</protein>
<accession>A0A1V3NJ35</accession>
<organism evidence="1 2">
    <name type="scientific">Thioalkalivibrio denitrificans</name>
    <dbReference type="NCBI Taxonomy" id="108003"/>
    <lineage>
        <taxon>Bacteria</taxon>
        <taxon>Pseudomonadati</taxon>
        <taxon>Pseudomonadota</taxon>
        <taxon>Gammaproteobacteria</taxon>
        <taxon>Chromatiales</taxon>
        <taxon>Ectothiorhodospiraceae</taxon>
        <taxon>Thioalkalivibrio</taxon>
    </lineage>
</organism>
<dbReference type="SUPFAM" id="SSF52540">
    <property type="entry name" value="P-loop containing nucleoside triphosphate hydrolases"/>
    <property type="match status" value="1"/>
</dbReference>
<dbReference type="STRING" id="108003.B1C78_07760"/>
<dbReference type="EMBL" id="MVBK01000043">
    <property type="protein sequence ID" value="OOG24898.1"/>
    <property type="molecule type" value="Genomic_DNA"/>
</dbReference>
<name>A0A1V3NJ35_9GAMM</name>
<dbReference type="InterPro" id="IPR027417">
    <property type="entry name" value="P-loop_NTPase"/>
</dbReference>
<comment type="caution">
    <text evidence="1">The sequence shown here is derived from an EMBL/GenBank/DDBJ whole genome shotgun (WGS) entry which is preliminary data.</text>
</comment>
<keyword evidence="2" id="KW-1185">Reference proteome</keyword>
<reference evidence="1 2" key="1">
    <citation type="submission" date="2017-02" db="EMBL/GenBank/DDBJ databases">
        <title>Genomic diversity within the haloalkaliphilic genus Thioalkalivibrio.</title>
        <authorList>
            <person name="Ahn A.-C."/>
            <person name="Meier-Kolthoff J."/>
            <person name="Overmars L."/>
            <person name="Richter M."/>
            <person name="Woyke T."/>
            <person name="Sorokin D.Y."/>
            <person name="Muyzer G."/>
        </authorList>
    </citation>
    <scope>NUCLEOTIDE SEQUENCE [LARGE SCALE GENOMIC DNA]</scope>
    <source>
        <strain evidence="1 2">ALJD</strain>
    </source>
</reference>
<proteinExistence type="predicted"/>
<sequence length="245" mass="27355">MGPFRSGTSLTSQVLSALGVDFGPHEAFQLEPDRYNPGGYFQRRDVVEANTHLIEGASDSIAIPSGPEVILDAASADWRPGVDLDWTRNSPRFGLKDPRFCATLLTWLRRGALPAECLKIVRVVRDPEAIARSSVAHREVGSFCDYDLGIAESMARTYDARAAWHVSTLGIPAFEISYKELLSEPQRVIEHLALFVGESDQERLRRARQSVGKRRALMRHYAHKLSNPNLAFATARKTLKAWLRA</sequence>